<dbReference type="InterPro" id="IPR050113">
    <property type="entry name" value="Ub_conjugating_enzyme"/>
</dbReference>
<reference evidence="4" key="1">
    <citation type="submission" date="2025-08" db="UniProtKB">
        <authorList>
            <consortium name="RefSeq"/>
        </authorList>
    </citation>
    <scope>IDENTIFICATION</scope>
    <source>
        <tissue evidence="4">Whole body</tissue>
    </source>
</reference>
<sequence length="268" mass="30910">MSATKGNVNKDDNLRRQGSFRKLLPLNTNGDSQLSMSVKMIDRPAVSQTNKEYTIYLQEYNILSEYNMLCSQDLKGIYVVPSAQNSLLWFGVQFVRQGTYQGGIFRFTITLPQNFPDGECPKVIFQTPVFHPLINPESGELCTSWGFPEWRKSNRIWQLAQFITRILTKVDTKMTPVNPEASSLLENNFEAFRDRVKKCVRESLNKVYNPPTVDDPHYITFSPYIDELHESIKREIYDPKEEEEENKALGLSWVQPGSLQPFSKPEAR</sequence>
<accession>A0AAJ7IT05</accession>
<dbReference type="InterPro" id="IPR016135">
    <property type="entry name" value="UBQ-conjugating_enzyme/RWD"/>
</dbReference>
<protein>
    <submittedName>
        <fullName evidence="4">AKT-interacting protein-like</fullName>
    </submittedName>
</protein>
<dbReference type="Pfam" id="PF00179">
    <property type="entry name" value="UQ_con"/>
    <property type="match status" value="1"/>
</dbReference>
<dbReference type="InterPro" id="IPR000608">
    <property type="entry name" value="UBC"/>
</dbReference>
<dbReference type="PROSITE" id="PS50127">
    <property type="entry name" value="UBC_2"/>
    <property type="match status" value="1"/>
</dbReference>
<proteinExistence type="predicted"/>
<dbReference type="Proteomes" id="UP000694925">
    <property type="component" value="Unplaced"/>
</dbReference>
<feature type="domain" description="UBC core" evidence="2">
    <location>
        <begin position="57"/>
        <end position="205"/>
    </location>
</feature>
<dbReference type="KEGG" id="ccal:108622437"/>
<dbReference type="Gene3D" id="3.10.110.10">
    <property type="entry name" value="Ubiquitin Conjugating Enzyme"/>
    <property type="match status" value="1"/>
</dbReference>
<evidence type="ECO:0000313" key="3">
    <source>
        <dbReference type="Proteomes" id="UP000694925"/>
    </source>
</evidence>
<dbReference type="PANTHER" id="PTHR24067">
    <property type="entry name" value="UBIQUITIN-CONJUGATING ENZYME E2"/>
    <property type="match status" value="1"/>
</dbReference>
<name>A0AAJ7IT05_9HYME</name>
<dbReference type="SMART" id="SM00212">
    <property type="entry name" value="UBCc"/>
    <property type="match status" value="1"/>
</dbReference>
<organism evidence="3 4">
    <name type="scientific">Ceratina calcarata</name>
    <dbReference type="NCBI Taxonomy" id="156304"/>
    <lineage>
        <taxon>Eukaryota</taxon>
        <taxon>Metazoa</taxon>
        <taxon>Ecdysozoa</taxon>
        <taxon>Arthropoda</taxon>
        <taxon>Hexapoda</taxon>
        <taxon>Insecta</taxon>
        <taxon>Pterygota</taxon>
        <taxon>Neoptera</taxon>
        <taxon>Endopterygota</taxon>
        <taxon>Hymenoptera</taxon>
        <taxon>Apocrita</taxon>
        <taxon>Aculeata</taxon>
        <taxon>Apoidea</taxon>
        <taxon>Anthophila</taxon>
        <taxon>Apidae</taxon>
        <taxon>Ceratina</taxon>
        <taxon>Zadontomerus</taxon>
    </lineage>
</organism>
<dbReference type="SUPFAM" id="SSF54495">
    <property type="entry name" value="UBC-like"/>
    <property type="match status" value="1"/>
</dbReference>
<gene>
    <name evidence="4" type="primary">LOC108622437</name>
</gene>
<evidence type="ECO:0000256" key="1">
    <source>
        <dbReference type="SAM" id="MobiDB-lite"/>
    </source>
</evidence>
<evidence type="ECO:0000259" key="2">
    <source>
        <dbReference type="PROSITE" id="PS50127"/>
    </source>
</evidence>
<feature type="region of interest" description="Disordered" evidence="1">
    <location>
        <begin position="241"/>
        <end position="268"/>
    </location>
</feature>
<dbReference type="CDD" id="cd23814">
    <property type="entry name" value="UEV_AKTIP"/>
    <property type="match status" value="1"/>
</dbReference>
<evidence type="ECO:0000313" key="4">
    <source>
        <dbReference type="RefSeq" id="XP_017875803.1"/>
    </source>
</evidence>
<keyword evidence="3" id="KW-1185">Reference proteome</keyword>
<dbReference type="RefSeq" id="XP_017875803.1">
    <property type="nucleotide sequence ID" value="XM_018020314.2"/>
</dbReference>
<dbReference type="AlphaFoldDB" id="A0AAJ7IT05"/>
<dbReference type="GeneID" id="108622437"/>